<keyword evidence="8 9" id="KW-0788">Thiol protease</keyword>
<keyword evidence="5 9" id="KW-0963">Cytoplasm</keyword>
<feature type="active site" evidence="9">
    <location>
        <position position="171"/>
    </location>
</feature>
<dbReference type="PIRSF" id="PIRSF015592">
    <property type="entry name" value="Prld-crbxl_pptds"/>
    <property type="match status" value="1"/>
</dbReference>
<comment type="caution">
    <text evidence="12">The sequence shown here is derived from an EMBL/GenBank/DDBJ whole genome shotgun (WGS) entry which is preliminary data.</text>
</comment>
<dbReference type="NCBIfam" id="NF009676">
    <property type="entry name" value="PRK13197.1"/>
    <property type="match status" value="1"/>
</dbReference>
<evidence type="ECO:0000256" key="7">
    <source>
        <dbReference type="ARBA" id="ARBA00022801"/>
    </source>
</evidence>
<evidence type="ECO:0000256" key="1">
    <source>
        <dbReference type="ARBA" id="ARBA00001770"/>
    </source>
</evidence>
<evidence type="ECO:0000313" key="12">
    <source>
        <dbReference type="EMBL" id="MCS0590485.1"/>
    </source>
</evidence>
<reference evidence="12 13" key="1">
    <citation type="submission" date="2022-08" db="EMBL/GenBank/DDBJ databases">
        <title>Reclassification of Massilia species as members of the genera Telluria, Duganella, Pseudoduganella, Mokoshia gen. nov. and Zemynaea gen. nov. using orthogonal and non-orthogonal genome-based approaches.</title>
        <authorList>
            <person name="Bowman J.P."/>
        </authorList>
    </citation>
    <scope>NUCLEOTIDE SEQUENCE [LARGE SCALE GENOMIC DNA]</scope>
    <source>
        <strain evidence="12 13">LMG 28164</strain>
    </source>
</reference>
<dbReference type="PRINTS" id="PR00706">
    <property type="entry name" value="PYROGLUPTASE"/>
</dbReference>
<feature type="active site" evidence="9 11">
    <location>
        <position position="147"/>
    </location>
</feature>
<evidence type="ECO:0000256" key="8">
    <source>
        <dbReference type="ARBA" id="ARBA00022807"/>
    </source>
</evidence>
<comment type="catalytic activity">
    <reaction evidence="1 9 10">
        <text>Release of an N-terminal pyroglutamyl group from a polypeptide, the second amino acid generally not being Pro.</text>
        <dbReference type="EC" id="3.4.19.3"/>
    </reaction>
</comment>
<dbReference type="InterPro" id="IPR033694">
    <property type="entry name" value="PGPEP1_Cys_AS"/>
</dbReference>
<dbReference type="EC" id="3.4.19.3" evidence="9"/>
<evidence type="ECO:0000256" key="9">
    <source>
        <dbReference type="HAMAP-Rule" id="MF_00417"/>
    </source>
</evidence>
<dbReference type="PANTHER" id="PTHR23402:SF1">
    <property type="entry name" value="PYROGLUTAMYL-PEPTIDASE I"/>
    <property type="match status" value="1"/>
</dbReference>
<evidence type="ECO:0000256" key="2">
    <source>
        <dbReference type="ARBA" id="ARBA00002280"/>
    </source>
</evidence>
<dbReference type="InterPro" id="IPR000816">
    <property type="entry name" value="Peptidase_C15"/>
</dbReference>
<keyword evidence="13" id="KW-1185">Reference proteome</keyword>
<dbReference type="SUPFAM" id="SSF53182">
    <property type="entry name" value="Pyrrolidone carboxyl peptidase (pyroglutamate aminopeptidase)"/>
    <property type="match status" value="1"/>
</dbReference>
<keyword evidence="6 9" id="KW-0645">Protease</keyword>
<organism evidence="12 13">
    <name type="scientific">Massilia norwichensis</name>
    <dbReference type="NCBI Taxonomy" id="1442366"/>
    <lineage>
        <taxon>Bacteria</taxon>
        <taxon>Pseudomonadati</taxon>
        <taxon>Pseudomonadota</taxon>
        <taxon>Betaproteobacteria</taxon>
        <taxon>Burkholderiales</taxon>
        <taxon>Oxalobacteraceae</taxon>
        <taxon>Telluria group</taxon>
        <taxon>Massilia</taxon>
    </lineage>
</organism>
<evidence type="ECO:0000313" key="13">
    <source>
        <dbReference type="Proteomes" id="UP001205560"/>
    </source>
</evidence>
<evidence type="ECO:0000256" key="11">
    <source>
        <dbReference type="PROSITE-ProRule" id="PRU10077"/>
    </source>
</evidence>
<comment type="subcellular location">
    <subcellularLocation>
        <location evidence="3 9">Cytoplasm</location>
    </subcellularLocation>
</comment>
<dbReference type="GO" id="GO:0016920">
    <property type="term" value="F:pyroglutamyl-peptidase activity"/>
    <property type="evidence" value="ECO:0007669"/>
    <property type="project" value="UniProtKB-EC"/>
</dbReference>
<gene>
    <name evidence="9 12" type="primary">pcp</name>
    <name evidence="12" type="ORF">NX782_14925</name>
</gene>
<proteinExistence type="inferred from homology"/>
<evidence type="ECO:0000256" key="10">
    <source>
        <dbReference type="PROSITE-ProRule" id="PRU10076"/>
    </source>
</evidence>
<comment type="subunit">
    <text evidence="9">Homotetramer.</text>
</comment>
<accession>A0ABT2A8Q6</accession>
<dbReference type="HAMAP" id="MF_00417">
    <property type="entry name" value="Pyrrolid_peptidase"/>
    <property type="match status" value="1"/>
</dbReference>
<dbReference type="InterPro" id="IPR036440">
    <property type="entry name" value="Peptidase_C15-like_sf"/>
</dbReference>
<dbReference type="InterPro" id="IPR016125">
    <property type="entry name" value="Peptidase_C15-like"/>
</dbReference>
<evidence type="ECO:0000256" key="4">
    <source>
        <dbReference type="ARBA" id="ARBA00006641"/>
    </source>
</evidence>
<evidence type="ECO:0000256" key="6">
    <source>
        <dbReference type="ARBA" id="ARBA00022670"/>
    </source>
</evidence>
<comment type="similarity">
    <text evidence="4 9">Belongs to the peptidase C15 family.</text>
</comment>
<dbReference type="Pfam" id="PF01470">
    <property type="entry name" value="Peptidase_C15"/>
    <property type="match status" value="1"/>
</dbReference>
<dbReference type="PROSITE" id="PS01334">
    <property type="entry name" value="PYRASE_CYS"/>
    <property type="match status" value="1"/>
</dbReference>
<evidence type="ECO:0000256" key="5">
    <source>
        <dbReference type="ARBA" id="ARBA00022490"/>
    </source>
</evidence>
<sequence>MKTVLLTGFEPFDGAATNPSWEAVRLLDGWSGAQSGIPFQVVARELPCVFGRSIETLLAAVDELQPDLVIAVGQAGGRPELSIERIAINVDDARIPDNAAQQPVDVPIVASGPAAYFTTLPIKAMAAAIRAQGIKAGVSQTAGTFVCNHVFYALMHHLRSHGKAVKAGFIHVPFLPEQAAAYPVQPTPSMALDEIVAGLRVAVEVALAVEVDVALAGGATH</sequence>
<dbReference type="Gene3D" id="3.40.630.20">
    <property type="entry name" value="Peptidase C15, pyroglutamyl peptidase I-like"/>
    <property type="match status" value="1"/>
</dbReference>
<dbReference type="InterPro" id="IPR033693">
    <property type="entry name" value="PGPEP1_Glu_AS"/>
</dbReference>
<feature type="active site" evidence="9 10">
    <location>
        <position position="84"/>
    </location>
</feature>
<name>A0ABT2A8Q6_9BURK</name>
<dbReference type="RefSeq" id="WP_258846265.1">
    <property type="nucleotide sequence ID" value="NZ_JANUGX010000017.1"/>
</dbReference>
<dbReference type="InterPro" id="IPR029762">
    <property type="entry name" value="PGP-I_bact-type"/>
</dbReference>
<evidence type="ECO:0000256" key="3">
    <source>
        <dbReference type="ARBA" id="ARBA00004496"/>
    </source>
</evidence>
<dbReference type="Proteomes" id="UP001205560">
    <property type="component" value="Unassembled WGS sequence"/>
</dbReference>
<comment type="function">
    <text evidence="2 9">Removes 5-oxoproline from various penultimate amino acid residues except L-proline.</text>
</comment>
<dbReference type="CDD" id="cd00501">
    <property type="entry name" value="Peptidase_C15"/>
    <property type="match status" value="1"/>
</dbReference>
<dbReference type="PROSITE" id="PS01333">
    <property type="entry name" value="PYRASE_GLU"/>
    <property type="match status" value="1"/>
</dbReference>
<dbReference type="EMBL" id="JANUGX010000017">
    <property type="protein sequence ID" value="MCS0590485.1"/>
    <property type="molecule type" value="Genomic_DNA"/>
</dbReference>
<dbReference type="PANTHER" id="PTHR23402">
    <property type="entry name" value="PROTEASE FAMILY C15 PYROGLUTAMYL-PEPTIDASE I-RELATED"/>
    <property type="match status" value="1"/>
</dbReference>
<dbReference type="NCBIfam" id="TIGR00504">
    <property type="entry name" value="pyro_pdase"/>
    <property type="match status" value="1"/>
</dbReference>
<keyword evidence="7 9" id="KW-0378">Hydrolase</keyword>
<protein>
    <recommendedName>
        <fullName evidence="9">Pyrrolidone-carboxylate peptidase</fullName>
        <ecNumber evidence="9">3.4.19.3</ecNumber>
    </recommendedName>
    <alternativeName>
        <fullName evidence="9">5-oxoprolyl-peptidase</fullName>
    </alternativeName>
    <alternativeName>
        <fullName evidence="9">Pyroglutamyl-peptidase I</fullName>
        <shortName evidence="9">PGP-I</shortName>
        <shortName evidence="9">Pyrase</shortName>
    </alternativeName>
</protein>